<organism evidence="1 2">
    <name type="scientific">Candidatus Kaiserbacteria bacterium RIFCSPHIGHO2_12_FULL_56_13</name>
    <dbReference type="NCBI Taxonomy" id="1798505"/>
    <lineage>
        <taxon>Bacteria</taxon>
        <taxon>Candidatus Kaiseribacteriota</taxon>
    </lineage>
</organism>
<dbReference type="SUPFAM" id="SSF53756">
    <property type="entry name" value="UDP-Glycosyltransferase/glycogen phosphorylase"/>
    <property type="match status" value="1"/>
</dbReference>
<dbReference type="Proteomes" id="UP000178392">
    <property type="component" value="Unassembled WGS sequence"/>
</dbReference>
<dbReference type="InterPro" id="IPR043148">
    <property type="entry name" value="TagF_C"/>
</dbReference>
<evidence type="ECO:0000313" key="2">
    <source>
        <dbReference type="Proteomes" id="UP000178392"/>
    </source>
</evidence>
<dbReference type="EMBL" id="MFLS01000008">
    <property type="protein sequence ID" value="OGG72282.1"/>
    <property type="molecule type" value="Genomic_DNA"/>
</dbReference>
<gene>
    <name evidence="1" type="ORF">A3E65_02625</name>
</gene>
<proteinExistence type="predicted"/>
<comment type="caution">
    <text evidence="1">The sequence shown here is derived from an EMBL/GenBank/DDBJ whole genome shotgun (WGS) entry which is preliminary data.</text>
</comment>
<dbReference type="AlphaFoldDB" id="A0A1F6EG83"/>
<protein>
    <submittedName>
        <fullName evidence="1">Uncharacterized protein</fullName>
    </submittedName>
</protein>
<name>A0A1F6EG83_9BACT</name>
<evidence type="ECO:0000313" key="1">
    <source>
        <dbReference type="EMBL" id="OGG72282.1"/>
    </source>
</evidence>
<accession>A0A1F6EG83</accession>
<sequence>MTSLARDLPYELDFLHRIGEIRVNGTPVHSTPYLERYALWQRFSQIIFATEIKRFAKTKRFDAYMRGEGGGSIKSFLTELVGLAISKLALLSLLFVRPEIVIFGIDRVSDAQHAADFRLASIYEYCKTHHIRYREILHTVFNRSFLVNMMRRPRLSFYLEAVDTFYTALCALGLRPRRHPLAFGELSGFTEEEARFARHIIRKYLGEEDKMRFRIRVLSAFLACARPKAVWMIDDTRHYQELILAARSRSIPTYAFQHGHFTKYHVGWLRDARTSLESIHPDHLVVANKYWKRELARLGSVFPPDSVIVGGAMLGGQGFASKSPNSVVLTILTPHETDSPKDGVARVMNQLIDAGFVVVFKLRPDYSREQQLAEYPGIRGENIRTVSSLTELDARPNVVIGVYSSLLYDFVEAGIPVGILGDLSDYGSGMVENGLANLIHSDDRLLADIATLAALPSTELEARRQAFVQPTISFRETLDSIRMHP</sequence>
<reference evidence="1 2" key="1">
    <citation type="journal article" date="2016" name="Nat. Commun.">
        <title>Thousands of microbial genomes shed light on interconnected biogeochemical processes in an aquifer system.</title>
        <authorList>
            <person name="Anantharaman K."/>
            <person name="Brown C.T."/>
            <person name="Hug L.A."/>
            <person name="Sharon I."/>
            <person name="Castelle C.J."/>
            <person name="Probst A.J."/>
            <person name="Thomas B.C."/>
            <person name="Singh A."/>
            <person name="Wilkins M.J."/>
            <person name="Karaoz U."/>
            <person name="Brodie E.L."/>
            <person name="Williams K.H."/>
            <person name="Hubbard S.S."/>
            <person name="Banfield J.F."/>
        </authorList>
    </citation>
    <scope>NUCLEOTIDE SEQUENCE [LARGE SCALE GENOMIC DNA]</scope>
</reference>
<dbReference type="Gene3D" id="3.40.50.12580">
    <property type="match status" value="1"/>
</dbReference>